<feature type="transmembrane region" description="Helical" evidence="4">
    <location>
        <begin position="33"/>
        <end position="53"/>
    </location>
</feature>
<dbReference type="InterPro" id="IPR000014">
    <property type="entry name" value="PAS"/>
</dbReference>
<evidence type="ECO:0000256" key="2">
    <source>
        <dbReference type="PROSITE-ProRule" id="PRU00284"/>
    </source>
</evidence>
<dbReference type="Proteomes" id="UP000011724">
    <property type="component" value="Chromosome"/>
</dbReference>
<organism evidence="7 8">
    <name type="scientific">Pseudodesulfovibrio piezophilus (strain DSM 21447 / JCM 15486 / C1TLV30)</name>
    <name type="common">Desulfovibrio piezophilus</name>
    <dbReference type="NCBI Taxonomy" id="1322246"/>
    <lineage>
        <taxon>Bacteria</taxon>
        <taxon>Pseudomonadati</taxon>
        <taxon>Thermodesulfobacteriota</taxon>
        <taxon>Desulfovibrionia</taxon>
        <taxon>Desulfovibrionales</taxon>
        <taxon>Desulfovibrionaceae</taxon>
    </lineage>
</organism>
<gene>
    <name evidence="7" type="ordered locus">BN4_11791</name>
</gene>
<dbReference type="PATRIC" id="fig|879567.3.peg.1883"/>
<evidence type="ECO:0000259" key="6">
    <source>
        <dbReference type="PROSITE" id="PS50113"/>
    </source>
</evidence>
<keyword evidence="4" id="KW-1133">Transmembrane helix</keyword>
<evidence type="ECO:0008006" key="9">
    <source>
        <dbReference type="Google" id="ProtNLM"/>
    </source>
</evidence>
<dbReference type="EMBL" id="FO203427">
    <property type="protein sequence ID" value="CCH49026.1"/>
    <property type="molecule type" value="Genomic_DNA"/>
</dbReference>
<keyword evidence="8" id="KW-1185">Reference proteome</keyword>
<evidence type="ECO:0000256" key="1">
    <source>
        <dbReference type="ARBA" id="ARBA00023224"/>
    </source>
</evidence>
<dbReference type="GO" id="GO:0016020">
    <property type="term" value="C:membrane"/>
    <property type="evidence" value="ECO:0007669"/>
    <property type="project" value="InterPro"/>
</dbReference>
<keyword evidence="3" id="KW-0175">Coiled coil</keyword>
<dbReference type="BioCyc" id="DPIE1322246:BN4_RS08985-MONOMER"/>
<evidence type="ECO:0000313" key="8">
    <source>
        <dbReference type="Proteomes" id="UP000011724"/>
    </source>
</evidence>
<reference evidence="8" key="2">
    <citation type="journal article" date="2013" name="Stand. Genomic Sci.">
        <title>Complete genome sequence of Desulfocapsa sulfexigens, a marine deltaproteobacterium specialized in disproportionating inorganic sulfur compounds.</title>
        <authorList>
            <person name="Finster K.W."/>
            <person name="Kjeldsen K.U."/>
            <person name="Kube M."/>
            <person name="Reinhardt R."/>
            <person name="Mussmann M."/>
            <person name="Amann R."/>
            <person name="Schreiber L."/>
        </authorList>
    </citation>
    <scope>NUCLEOTIDE SEQUENCE [LARGE SCALE GENOMIC DNA]</scope>
    <source>
        <strain evidence="8">DSM 10523 / SB164P1</strain>
    </source>
</reference>
<dbReference type="InterPro" id="IPR013656">
    <property type="entry name" value="PAS_4"/>
</dbReference>
<proteinExistence type="predicted"/>
<dbReference type="InterPro" id="IPR035965">
    <property type="entry name" value="PAS-like_dom_sf"/>
</dbReference>
<dbReference type="PROSITE" id="PS50111">
    <property type="entry name" value="CHEMOTAXIS_TRANSDUC_2"/>
    <property type="match status" value="1"/>
</dbReference>
<dbReference type="CDD" id="cd00130">
    <property type="entry name" value="PAS"/>
    <property type="match status" value="1"/>
</dbReference>
<feature type="domain" description="PAC" evidence="6">
    <location>
        <begin position="175"/>
        <end position="227"/>
    </location>
</feature>
<evidence type="ECO:0000259" key="5">
    <source>
        <dbReference type="PROSITE" id="PS50111"/>
    </source>
</evidence>
<feature type="coiled-coil region" evidence="3">
    <location>
        <begin position="313"/>
        <end position="340"/>
    </location>
</feature>
<dbReference type="HOGENOM" id="CLU_000445_107_27_7"/>
<dbReference type="STRING" id="1322246.BN4_11791"/>
<feature type="transmembrane region" description="Helical" evidence="4">
    <location>
        <begin position="7"/>
        <end position="27"/>
    </location>
</feature>
<evidence type="ECO:0000313" key="7">
    <source>
        <dbReference type="EMBL" id="CCH49026.1"/>
    </source>
</evidence>
<name>M1WK58_PSEP2</name>
<dbReference type="SUPFAM" id="SSF58104">
    <property type="entry name" value="Methyl-accepting chemotaxis protein (MCP) signaling domain"/>
    <property type="match status" value="1"/>
</dbReference>
<dbReference type="CDD" id="cd11386">
    <property type="entry name" value="MCP_signal"/>
    <property type="match status" value="1"/>
</dbReference>
<dbReference type="KEGG" id="dpi:BN4_11791"/>
<dbReference type="AlphaFoldDB" id="M1WK58"/>
<dbReference type="Gene3D" id="3.30.450.20">
    <property type="entry name" value="PAS domain"/>
    <property type="match status" value="1"/>
</dbReference>
<keyword evidence="4" id="KW-0472">Membrane</keyword>
<dbReference type="PANTHER" id="PTHR32089:SF112">
    <property type="entry name" value="LYSOZYME-LIKE PROTEIN-RELATED"/>
    <property type="match status" value="1"/>
</dbReference>
<dbReference type="OrthoDB" id="9816383at2"/>
<dbReference type="GO" id="GO:0007165">
    <property type="term" value="P:signal transduction"/>
    <property type="evidence" value="ECO:0007669"/>
    <property type="project" value="UniProtKB-KW"/>
</dbReference>
<dbReference type="Pfam" id="PF08448">
    <property type="entry name" value="PAS_4"/>
    <property type="match status" value="1"/>
</dbReference>
<keyword evidence="1 2" id="KW-0807">Transducer</keyword>
<dbReference type="Pfam" id="PF00015">
    <property type="entry name" value="MCPsignal"/>
    <property type="match status" value="1"/>
</dbReference>
<dbReference type="eggNOG" id="COG0840">
    <property type="taxonomic scope" value="Bacteria"/>
</dbReference>
<dbReference type="RefSeq" id="WP_015415070.1">
    <property type="nucleotide sequence ID" value="NC_020409.1"/>
</dbReference>
<dbReference type="InterPro" id="IPR004089">
    <property type="entry name" value="MCPsignal_dom"/>
</dbReference>
<dbReference type="PANTHER" id="PTHR32089">
    <property type="entry name" value="METHYL-ACCEPTING CHEMOTAXIS PROTEIN MCPB"/>
    <property type="match status" value="1"/>
</dbReference>
<dbReference type="Gene3D" id="1.10.287.950">
    <property type="entry name" value="Methyl-accepting chemotaxis protein"/>
    <property type="match status" value="1"/>
</dbReference>
<evidence type="ECO:0000256" key="3">
    <source>
        <dbReference type="SAM" id="Coils"/>
    </source>
</evidence>
<accession>M1WK58</accession>
<dbReference type="SUPFAM" id="SSF55785">
    <property type="entry name" value="PYP-like sensor domain (PAS domain)"/>
    <property type="match status" value="1"/>
</dbReference>
<protein>
    <recommendedName>
        <fullName evidence="9">Methyl-accepting chemotaxis sensory transducer with Pas/Pac sensor</fullName>
    </recommendedName>
</protein>
<dbReference type="PROSITE" id="PS50113">
    <property type="entry name" value="PAC"/>
    <property type="match status" value="1"/>
</dbReference>
<reference evidence="7 8" key="1">
    <citation type="journal article" date="2013" name="PLoS ONE">
        <title>The first genomic and proteomic characterization of a deep-sea sulfate reducer: insights into the piezophilic lifestyle of Desulfovibrio piezophilus.</title>
        <authorList>
            <person name="Pradel N."/>
            <person name="Ji B."/>
            <person name="Gimenez G."/>
            <person name="Talla E."/>
            <person name="Lenoble P."/>
            <person name="Garel M."/>
            <person name="Tamburini C."/>
            <person name="Fourquet P."/>
            <person name="Lebrun R."/>
            <person name="Bertin P."/>
            <person name="Denis Y."/>
            <person name="Pophillat M."/>
            <person name="Barbe V."/>
            <person name="Ollivier B."/>
            <person name="Dolla A."/>
        </authorList>
    </citation>
    <scope>NUCLEOTIDE SEQUENCE [LARGE SCALE GENOMIC DNA]</scope>
    <source>
        <strain evidence="8">DSM 10523 / SB164P1</strain>
    </source>
</reference>
<sequence>MNFRMVSAGGAVIGVTVILCLIGHFVLGLSPLFLWSGGLCLSIVTCFSLFMVARAYAADFGRLAITVEHASEDKTVDFSAILGSGPLATALRELTDSFTRYKGLCEGVISGLPVPFLLVDTEERTLHTNQATLDMLEVDGSVEQQLGKTLAEIFYNDSSRETAVGKAMNNGQTFRNLEVAIQGHKGGTRHVLANVYALNDSRGKCLGGFCLYLDMTTVKMHEKALREQNEVLTKTADQADEISDHLASAANEISTQVQQSSRASEESRKLTAGVAVSVEEMNATVLEVARNAANAAEVSDQAREEAMNGESIVSQVIQDISLLEEQAAQLSNDMDSLGRQADSIGNIMSVISDIADQTNLLALNAAIEAARAGDAGRGFAVVADEVRKLAEKTMDATKNVDGNIKAIQVSAEANVASARETSRVVGDTVETTRKAGAALNAIVELASQTSDNVQSIAAAAEQQSAASDEISRSTGDINVAADETFEAMHESAMAVADLVRLAGDLRVTMDAIRKSAQD</sequence>
<dbReference type="InterPro" id="IPR000700">
    <property type="entry name" value="PAS-assoc_C"/>
</dbReference>
<feature type="domain" description="Methyl-accepting transducer" evidence="5">
    <location>
        <begin position="242"/>
        <end position="478"/>
    </location>
</feature>
<dbReference type="SMART" id="SM00283">
    <property type="entry name" value="MA"/>
    <property type="match status" value="1"/>
</dbReference>
<evidence type="ECO:0000256" key="4">
    <source>
        <dbReference type="SAM" id="Phobius"/>
    </source>
</evidence>
<keyword evidence="4" id="KW-0812">Transmembrane</keyword>